<dbReference type="SUPFAM" id="SSF52540">
    <property type="entry name" value="P-loop containing nucleoside triphosphate hydrolases"/>
    <property type="match status" value="1"/>
</dbReference>
<feature type="domain" description="HTH luxR-type" evidence="1">
    <location>
        <begin position="778"/>
        <end position="843"/>
    </location>
</feature>
<sequence>MAHVPRTRPPQLSAGHVRRRALEDVLERGADRDLTVLSAPPGFGKTSLLAAWVGDDHGRATAWVCLEPEDRDPRRLWSAVLAELTALSAVPPSSRLHRLVVSRSTVAPEFLTELTAAITALPSPVRLVLDDVHHLADPLSRQGLAMLLRDTGDRLGLVLAGRRDPPLPLPRLRMDERVTELRAEQLAFSPAESAALLAAWSPSLTPAQVTVLHERTGGWVAGLRLAALSLRDHPDPDRFLDGFSGDERPVADYLVDEVLAGLPESRREVLRRISVAPEVPAGLAPRLAGRDDAAEVLDDLAHTTGLVAGSGARGDAYRLPELLRSHLVADLGRRGPGLVAALERTAAVWWAAQGAPVEALRHAARADDPALLADLVGRWAPWLAGRGEHAALAAAVGSSEPVGDARLATAAAHVHLARGEDDLARAALRRARRDRRPGADAAAFRAATERVLGRALPVADREPVPAEPALAAHARIGRGAAAVRADDPSRARTELGAGLALAHRLGLDGLAHRGRCLLAAALWIAGDVPRAGAAAARALAEPGADGPGSAPWSALARAVAAHAALLHADPGAARALTGAGEEVADPVVRFALLCARGGAAVDLGERTAGLLALQAARTALGDTVVPGALAATAALLEHRAAVGLGHATAAGAVTAWLAGRDPASPALALVRGWSAAAAGELAAARTAIAVLLAPPARPSPDALDVEAWLLEARIRLARADRPGARAAARHAVDLAAPRDALRPFVHADGGVRALLVDELATGAARAGFVARALAAGATSPAGIALSGREHDVLARLPSLESFDEIAGDLDVSINTIKTHVRALYGKLGVTTRRDAVLVAHEQGLLG</sequence>
<reference evidence="2 3" key="1">
    <citation type="submission" date="2023-02" db="EMBL/GenBank/DDBJ databases">
        <title>Genome sequencing required for Actinomycetospora new species description.</title>
        <authorList>
            <person name="Saimee Y."/>
            <person name="Duangmal K."/>
        </authorList>
    </citation>
    <scope>NUCLEOTIDE SEQUENCE [LARGE SCALE GENOMIC DNA]</scope>
    <source>
        <strain evidence="2 3">DW7H6</strain>
    </source>
</reference>
<evidence type="ECO:0000313" key="2">
    <source>
        <dbReference type="EMBL" id="MDD7968332.1"/>
    </source>
</evidence>
<dbReference type="Proteomes" id="UP001300763">
    <property type="component" value="Unassembled WGS sequence"/>
</dbReference>
<organism evidence="2 3">
    <name type="scientific">Actinomycetospora lemnae</name>
    <dbReference type="NCBI Taxonomy" id="3019891"/>
    <lineage>
        <taxon>Bacteria</taxon>
        <taxon>Bacillati</taxon>
        <taxon>Actinomycetota</taxon>
        <taxon>Actinomycetes</taxon>
        <taxon>Pseudonocardiales</taxon>
        <taxon>Pseudonocardiaceae</taxon>
        <taxon>Actinomycetospora</taxon>
    </lineage>
</organism>
<evidence type="ECO:0000313" key="3">
    <source>
        <dbReference type="Proteomes" id="UP001300763"/>
    </source>
</evidence>
<evidence type="ECO:0000259" key="1">
    <source>
        <dbReference type="PROSITE" id="PS50043"/>
    </source>
</evidence>
<dbReference type="SMART" id="SM00421">
    <property type="entry name" value="HTH_LUXR"/>
    <property type="match status" value="1"/>
</dbReference>
<gene>
    <name evidence="2" type="ORF">PGB27_23560</name>
</gene>
<dbReference type="Pfam" id="PF25873">
    <property type="entry name" value="WHD_MalT"/>
    <property type="match status" value="1"/>
</dbReference>
<dbReference type="EMBL" id="JAQZAO010000012">
    <property type="protein sequence ID" value="MDD7968332.1"/>
    <property type="molecule type" value="Genomic_DNA"/>
</dbReference>
<accession>A0ABT5SZP6</accession>
<dbReference type="PROSITE" id="PS50043">
    <property type="entry name" value="HTH_LUXR_2"/>
    <property type="match status" value="1"/>
</dbReference>
<proteinExistence type="predicted"/>
<protein>
    <submittedName>
        <fullName evidence="2">LuxR C-terminal-related transcriptional regulator</fullName>
    </submittedName>
</protein>
<comment type="caution">
    <text evidence="2">The sequence shown here is derived from an EMBL/GenBank/DDBJ whole genome shotgun (WGS) entry which is preliminary data.</text>
</comment>
<dbReference type="InterPro" id="IPR000792">
    <property type="entry name" value="Tscrpt_reg_LuxR_C"/>
</dbReference>
<dbReference type="SUPFAM" id="SSF46894">
    <property type="entry name" value="C-terminal effector domain of the bipartite response regulators"/>
    <property type="match status" value="1"/>
</dbReference>
<dbReference type="CDD" id="cd06170">
    <property type="entry name" value="LuxR_C_like"/>
    <property type="match status" value="1"/>
</dbReference>
<dbReference type="InterPro" id="IPR027417">
    <property type="entry name" value="P-loop_NTPase"/>
</dbReference>
<keyword evidence="3" id="KW-1185">Reference proteome</keyword>
<name>A0ABT5SZP6_9PSEU</name>
<dbReference type="InterPro" id="IPR036388">
    <property type="entry name" value="WH-like_DNA-bd_sf"/>
</dbReference>
<dbReference type="InterPro" id="IPR059106">
    <property type="entry name" value="WHD_MalT"/>
</dbReference>
<dbReference type="InterPro" id="IPR016032">
    <property type="entry name" value="Sig_transdc_resp-reg_C-effctor"/>
</dbReference>
<dbReference type="Pfam" id="PF00196">
    <property type="entry name" value="GerE"/>
    <property type="match status" value="1"/>
</dbReference>
<dbReference type="RefSeq" id="WP_274202866.1">
    <property type="nucleotide sequence ID" value="NZ_JAQZAO010000012.1"/>
</dbReference>
<dbReference type="Gene3D" id="1.10.10.10">
    <property type="entry name" value="Winged helix-like DNA-binding domain superfamily/Winged helix DNA-binding domain"/>
    <property type="match status" value="1"/>
</dbReference>